<dbReference type="CDD" id="cd01065">
    <property type="entry name" value="NAD_bind_Shikimate_DH"/>
    <property type="match status" value="1"/>
</dbReference>
<dbReference type="Pfam" id="PF08501">
    <property type="entry name" value="Shikimate_dh_N"/>
    <property type="match status" value="1"/>
</dbReference>
<evidence type="ECO:0000259" key="5">
    <source>
        <dbReference type="Pfam" id="PF18317"/>
    </source>
</evidence>
<comment type="subunit">
    <text evidence="1">Homodimer.</text>
</comment>
<dbReference type="EMBL" id="FOPZ01000003">
    <property type="protein sequence ID" value="SFH42262.1"/>
    <property type="molecule type" value="Genomic_DNA"/>
</dbReference>
<accession>A0A1I2ZWH0</accession>
<dbReference type="PANTHER" id="PTHR21089">
    <property type="entry name" value="SHIKIMATE DEHYDROGENASE"/>
    <property type="match status" value="1"/>
</dbReference>
<evidence type="ECO:0000313" key="6">
    <source>
        <dbReference type="EMBL" id="SFH42262.1"/>
    </source>
</evidence>
<comment type="caution">
    <text evidence="1">Lacks conserved residue(s) required for the propagation of feature annotation.</text>
</comment>
<evidence type="ECO:0000256" key="1">
    <source>
        <dbReference type="HAMAP-Rule" id="MF_00222"/>
    </source>
</evidence>
<feature type="binding site" evidence="1">
    <location>
        <position position="228"/>
    </location>
    <ligand>
        <name>shikimate</name>
        <dbReference type="ChEBI" id="CHEBI:36208"/>
    </ligand>
</feature>
<feature type="binding site" evidence="1">
    <location>
        <position position="226"/>
    </location>
    <ligand>
        <name>NADP(+)</name>
        <dbReference type="ChEBI" id="CHEBI:58349"/>
    </ligand>
</feature>
<feature type="domain" description="Quinate/shikimate 5-dehydrogenase/glutamyl-tRNA reductase" evidence="3">
    <location>
        <begin position="130"/>
        <end position="202"/>
    </location>
</feature>
<feature type="binding site" evidence="1">
    <location>
        <begin position="163"/>
        <end position="168"/>
    </location>
    <ligand>
        <name>NADP(+)</name>
        <dbReference type="ChEBI" id="CHEBI:58349"/>
    </ligand>
</feature>
<feature type="binding site" evidence="1">
    <location>
        <position position="85"/>
    </location>
    <ligand>
        <name>shikimate</name>
        <dbReference type="ChEBI" id="CHEBI:36208"/>
    </ligand>
</feature>
<keyword evidence="1" id="KW-0028">Amino-acid biosynthesis</keyword>
<dbReference type="InterPro" id="IPR013708">
    <property type="entry name" value="Shikimate_DH-bd_N"/>
</dbReference>
<dbReference type="AlphaFoldDB" id="A0A1I2ZWH0"/>
<name>A0A1I2ZWH0_9EURY</name>
<organism evidence="6 7">
    <name type="scientific">Halorubrum aquaticum</name>
    <dbReference type="NCBI Taxonomy" id="387340"/>
    <lineage>
        <taxon>Archaea</taxon>
        <taxon>Methanobacteriati</taxon>
        <taxon>Methanobacteriota</taxon>
        <taxon>Stenosarchaea group</taxon>
        <taxon>Halobacteria</taxon>
        <taxon>Halobacteriales</taxon>
        <taxon>Haloferacaceae</taxon>
        <taxon>Halorubrum</taxon>
    </lineage>
</organism>
<feature type="binding site" evidence="1">
    <location>
        <position position="256"/>
    </location>
    <ligand>
        <name>shikimate</name>
        <dbReference type="ChEBI" id="CHEBI:36208"/>
    </ligand>
</feature>
<dbReference type="Gene3D" id="3.40.50.10860">
    <property type="entry name" value="Leucine Dehydrogenase, chain A, domain 1"/>
    <property type="match status" value="1"/>
</dbReference>
<feature type="binding site" evidence="1">
    <location>
        <position position="61"/>
    </location>
    <ligand>
        <name>shikimate</name>
        <dbReference type="ChEBI" id="CHEBI:36208"/>
    </ligand>
</feature>
<keyword evidence="1" id="KW-0521">NADP</keyword>
<dbReference type="SUPFAM" id="SSF51735">
    <property type="entry name" value="NAD(P)-binding Rossmann-fold domains"/>
    <property type="match status" value="1"/>
</dbReference>
<comment type="catalytic activity">
    <reaction evidence="1">
        <text>shikimate + NADP(+) = 3-dehydroshikimate + NADPH + H(+)</text>
        <dbReference type="Rhea" id="RHEA:17737"/>
        <dbReference type="ChEBI" id="CHEBI:15378"/>
        <dbReference type="ChEBI" id="CHEBI:16630"/>
        <dbReference type="ChEBI" id="CHEBI:36208"/>
        <dbReference type="ChEBI" id="CHEBI:57783"/>
        <dbReference type="ChEBI" id="CHEBI:58349"/>
        <dbReference type="EC" id="1.1.1.25"/>
    </reaction>
</comment>
<dbReference type="Proteomes" id="UP000323537">
    <property type="component" value="Unassembled WGS sequence"/>
</dbReference>
<dbReference type="Pfam" id="PF18317">
    <property type="entry name" value="SDH_C"/>
    <property type="match status" value="1"/>
</dbReference>
<feature type="binding site" evidence="1">
    <location>
        <begin position="140"/>
        <end position="144"/>
    </location>
    <ligand>
        <name>NADP(+)</name>
        <dbReference type="ChEBI" id="CHEBI:58349"/>
    </ligand>
</feature>
<comment type="pathway">
    <text evidence="1">Metabolic intermediate biosynthesis; chorismate biosynthesis; chorismate from D-erythrose 4-phosphate and phosphoenolpyruvate: step 4/7.</text>
</comment>
<dbReference type="NCBIfam" id="NF001319">
    <property type="entry name" value="PRK00258.3-3"/>
    <property type="match status" value="1"/>
</dbReference>
<dbReference type="UniPathway" id="UPA00053">
    <property type="reaction ID" value="UER00087"/>
</dbReference>
<dbReference type="GO" id="GO:0009423">
    <property type="term" value="P:chorismate biosynthetic process"/>
    <property type="evidence" value="ECO:0007669"/>
    <property type="project" value="UniProtKB-UniRule"/>
</dbReference>
<dbReference type="HAMAP" id="MF_00222">
    <property type="entry name" value="Shikimate_DH_AroE"/>
    <property type="match status" value="1"/>
</dbReference>
<feature type="active site" description="Proton acceptor" evidence="1">
    <location>
        <position position="65"/>
    </location>
</feature>
<dbReference type="GO" id="GO:0004764">
    <property type="term" value="F:shikimate 3-dehydrogenase (NADP+) activity"/>
    <property type="evidence" value="ECO:0007669"/>
    <property type="project" value="UniProtKB-UniRule"/>
</dbReference>
<dbReference type="RefSeq" id="WP_149783638.1">
    <property type="nucleotide sequence ID" value="NZ_BAAADP010000001.1"/>
</dbReference>
<dbReference type="PANTHER" id="PTHR21089:SF1">
    <property type="entry name" value="BIFUNCTIONAL 3-DEHYDROQUINATE DEHYDRATASE_SHIKIMATE DEHYDROGENASE, CHLOROPLASTIC"/>
    <property type="match status" value="1"/>
</dbReference>
<dbReference type="InterPro" id="IPR006151">
    <property type="entry name" value="Shikm_DH/Glu-tRNA_Rdtase"/>
</dbReference>
<dbReference type="SUPFAM" id="SSF53223">
    <property type="entry name" value="Aminoacid dehydrogenase-like, N-terminal domain"/>
    <property type="match status" value="1"/>
</dbReference>
<evidence type="ECO:0000256" key="2">
    <source>
        <dbReference type="SAM" id="MobiDB-lite"/>
    </source>
</evidence>
<keyword evidence="1" id="KW-0560">Oxidoreductase</keyword>
<gene>
    <name evidence="1" type="primary">aroE</name>
    <name evidence="6" type="ORF">SAMN04488066_103219</name>
</gene>
<feature type="compositionally biased region" description="Gly residues" evidence="2">
    <location>
        <begin position="92"/>
        <end position="110"/>
    </location>
</feature>
<dbReference type="InterPro" id="IPR041121">
    <property type="entry name" value="SDH_C"/>
</dbReference>
<dbReference type="EC" id="1.1.1.25" evidence="1"/>
<comment type="similarity">
    <text evidence="1">Belongs to the shikimate dehydrogenase family.</text>
</comment>
<dbReference type="OrthoDB" id="8744at2157"/>
<feature type="domain" description="Shikimate dehydrogenase substrate binding N-terminal" evidence="4">
    <location>
        <begin position="6"/>
        <end position="87"/>
    </location>
</feature>
<keyword evidence="1" id="KW-0057">Aromatic amino acid biosynthesis</keyword>
<comment type="function">
    <text evidence="1">Involved in the biosynthesis of the chorismate, which leads to the biosynthesis of aromatic amino acids. Catalyzes the reversible NADPH linked reduction of 3-dehydroshikimate (DHSA) to yield shikimate (SA).</text>
</comment>
<evidence type="ECO:0000259" key="4">
    <source>
        <dbReference type="Pfam" id="PF08501"/>
    </source>
</evidence>
<dbReference type="GO" id="GO:0009073">
    <property type="term" value="P:aromatic amino acid family biosynthetic process"/>
    <property type="evidence" value="ECO:0007669"/>
    <property type="project" value="UniProtKB-KW"/>
</dbReference>
<proteinExistence type="inferred from homology"/>
<dbReference type="InterPro" id="IPR046346">
    <property type="entry name" value="Aminoacid_DH-like_N_sf"/>
</dbReference>
<evidence type="ECO:0000259" key="3">
    <source>
        <dbReference type="Pfam" id="PF01488"/>
    </source>
</evidence>
<feature type="binding site" evidence="1">
    <location>
        <begin position="14"/>
        <end position="16"/>
    </location>
    <ligand>
        <name>shikimate</name>
        <dbReference type="ChEBI" id="CHEBI:36208"/>
    </ligand>
</feature>
<dbReference type="InterPro" id="IPR022893">
    <property type="entry name" value="Shikimate_DH_fam"/>
</dbReference>
<dbReference type="GO" id="GO:0019632">
    <property type="term" value="P:shikimate metabolic process"/>
    <property type="evidence" value="ECO:0007669"/>
    <property type="project" value="TreeGrafter"/>
</dbReference>
<keyword evidence="7" id="KW-1185">Reference proteome</keyword>
<feature type="region of interest" description="Disordered" evidence="2">
    <location>
        <begin position="92"/>
        <end position="113"/>
    </location>
</feature>
<dbReference type="Pfam" id="PF01488">
    <property type="entry name" value="Shikimate_DH"/>
    <property type="match status" value="1"/>
</dbReference>
<reference evidence="6 7" key="1">
    <citation type="submission" date="2016-10" db="EMBL/GenBank/DDBJ databases">
        <authorList>
            <person name="Varghese N."/>
            <person name="Submissions S."/>
        </authorList>
    </citation>
    <scope>NUCLEOTIDE SEQUENCE [LARGE SCALE GENOMIC DNA]</scope>
    <source>
        <strain evidence="6 7">CGMCC 1.6377</strain>
    </source>
</reference>
<sequence>MDVYGLIGNPVEHSLSPPMHEAGYEALGIDARYVTFEPAPDDAARAVEGAATLGVAGLNVTIPFKRDVLEAVDPDPLAERIGAVNTVVFPDGGEGGIDGDGTDGDGGGTPRGYNTDAAGVTRSFERHDVSLDGTDAVVVGAGGAGRAAAFALADAGASVHVANRTTERAVELAADVPGATGGGLDGLAERVPAADVLVNATSVGMEEDATPVPADLLHADLAVLDAVYTPTETRLLREAAAAGATTIEGAWMLLFQGVEAFERWTGEDAPVEEMNAALRERLE</sequence>
<feature type="binding site" evidence="1">
    <location>
        <position position="116"/>
    </location>
    <ligand>
        <name>shikimate</name>
        <dbReference type="ChEBI" id="CHEBI:36208"/>
    </ligand>
</feature>
<feature type="domain" description="SDH C-terminal" evidence="5">
    <location>
        <begin position="249"/>
        <end position="279"/>
    </location>
</feature>
<feature type="binding site" evidence="1">
    <location>
        <position position="249"/>
    </location>
    <ligand>
        <name>NADP(+)</name>
        <dbReference type="ChEBI" id="CHEBI:58349"/>
    </ligand>
</feature>
<dbReference type="InterPro" id="IPR036291">
    <property type="entry name" value="NAD(P)-bd_dom_sf"/>
</dbReference>
<protein>
    <recommendedName>
        <fullName evidence="1">Shikimate dehydrogenase (NADP(+))</fullName>
        <shortName evidence="1">SDH</shortName>
        <ecNumber evidence="1">1.1.1.25</ecNumber>
    </recommendedName>
</protein>
<dbReference type="GO" id="GO:0008652">
    <property type="term" value="P:amino acid biosynthetic process"/>
    <property type="evidence" value="ECO:0007669"/>
    <property type="project" value="UniProtKB-KW"/>
</dbReference>
<evidence type="ECO:0000313" key="7">
    <source>
        <dbReference type="Proteomes" id="UP000323537"/>
    </source>
</evidence>
<dbReference type="Gene3D" id="3.40.50.720">
    <property type="entry name" value="NAD(P)-binding Rossmann-like Domain"/>
    <property type="match status" value="1"/>
</dbReference>